<feature type="domain" description="3-beta hydroxysteroid dehydrogenase/isomerase" evidence="3">
    <location>
        <begin position="6"/>
        <end position="253"/>
    </location>
</feature>
<dbReference type="Gene3D" id="3.40.50.720">
    <property type="entry name" value="NAD(P)-binding Rossmann-like Domain"/>
    <property type="match status" value="1"/>
</dbReference>
<keyword evidence="2" id="KW-0560">Oxidoreductase</keyword>
<dbReference type="Pfam" id="PF01073">
    <property type="entry name" value="3Beta_HSD"/>
    <property type="match status" value="1"/>
</dbReference>
<evidence type="ECO:0000256" key="2">
    <source>
        <dbReference type="ARBA" id="ARBA00023002"/>
    </source>
</evidence>
<organism evidence="4 5">
    <name type="scientific">Zavarzinia aquatilis</name>
    <dbReference type="NCBI Taxonomy" id="2211142"/>
    <lineage>
        <taxon>Bacteria</taxon>
        <taxon>Pseudomonadati</taxon>
        <taxon>Pseudomonadota</taxon>
        <taxon>Alphaproteobacteria</taxon>
        <taxon>Rhodospirillales</taxon>
        <taxon>Zavarziniaceae</taxon>
        <taxon>Zavarzinia</taxon>
    </lineage>
</organism>
<reference evidence="4 5" key="1">
    <citation type="submission" date="2018-05" db="EMBL/GenBank/DDBJ databases">
        <title>Zavarzinia sp. HR-AS.</title>
        <authorList>
            <person name="Lee Y."/>
            <person name="Jeon C.O."/>
        </authorList>
    </citation>
    <scope>NUCLEOTIDE SEQUENCE [LARGE SCALE GENOMIC DNA]</scope>
    <source>
        <strain evidence="4 5">HR-AS</strain>
    </source>
</reference>
<evidence type="ECO:0000256" key="1">
    <source>
        <dbReference type="ARBA" id="ARBA00009219"/>
    </source>
</evidence>
<sequence length="342" mass="37201">MKKKILITGGQGFVGRALVDRFADLGHQVTCADMNDRPFRADVNFIRLDIRDKAGVMAALAGADSVIHNASLVHTKHNRVEDVWAVNLAGTENILEACAAHHIPRLVYISSASAVYEGADIENGDETLPYSTISQAPYADSKIAAEKKVLAFSGTGGCETCAIRPHVIFGAGDNRFIPAILDKAKRGKLNRAVGNRDKLSDFTYISNLVDAVVAAEEKLGAGSPLSGQAYFITNGEPIAFFDFIEKLILELKYPPIRGKVPYWLAYGVAAIAEAIDTLKGGTLNAENGLTRFSVRYMVTHHYFNIAKARRDLGWEPKVSLTEGIRLTVKDLLKAQPDLMAGR</sequence>
<dbReference type="RefSeq" id="WP_109905038.1">
    <property type="nucleotide sequence ID" value="NZ_QGLE01000004.1"/>
</dbReference>
<proteinExistence type="inferred from homology"/>
<dbReference type="InterPro" id="IPR036291">
    <property type="entry name" value="NAD(P)-bd_dom_sf"/>
</dbReference>
<evidence type="ECO:0000313" key="5">
    <source>
        <dbReference type="Proteomes" id="UP000245461"/>
    </source>
</evidence>
<evidence type="ECO:0000259" key="3">
    <source>
        <dbReference type="Pfam" id="PF01073"/>
    </source>
</evidence>
<name>A0A317EFZ1_9PROT</name>
<dbReference type="GO" id="GO:0006694">
    <property type="term" value="P:steroid biosynthetic process"/>
    <property type="evidence" value="ECO:0007669"/>
    <property type="project" value="InterPro"/>
</dbReference>
<dbReference type="PANTHER" id="PTHR43245:SF51">
    <property type="entry name" value="SHORT CHAIN DEHYDROGENASE_REDUCTASE FAMILY 42E, MEMBER 2"/>
    <property type="match status" value="1"/>
</dbReference>
<dbReference type="SUPFAM" id="SSF51735">
    <property type="entry name" value="NAD(P)-binding Rossmann-fold domains"/>
    <property type="match status" value="1"/>
</dbReference>
<dbReference type="OrthoDB" id="9814124at2"/>
<evidence type="ECO:0000313" key="4">
    <source>
        <dbReference type="EMBL" id="PWR24323.1"/>
    </source>
</evidence>
<accession>A0A317EFZ1</accession>
<keyword evidence="5" id="KW-1185">Reference proteome</keyword>
<dbReference type="AlphaFoldDB" id="A0A317EFZ1"/>
<dbReference type="PANTHER" id="PTHR43245">
    <property type="entry name" value="BIFUNCTIONAL POLYMYXIN RESISTANCE PROTEIN ARNA"/>
    <property type="match status" value="1"/>
</dbReference>
<dbReference type="InterPro" id="IPR050177">
    <property type="entry name" value="Lipid_A_modif_metabolic_enz"/>
</dbReference>
<comment type="similarity">
    <text evidence="1">Belongs to the 3-beta-HSD family.</text>
</comment>
<gene>
    <name evidence="4" type="ORF">DKG74_09420</name>
</gene>
<dbReference type="EMBL" id="QGLE01000004">
    <property type="protein sequence ID" value="PWR24323.1"/>
    <property type="molecule type" value="Genomic_DNA"/>
</dbReference>
<dbReference type="GO" id="GO:0016616">
    <property type="term" value="F:oxidoreductase activity, acting on the CH-OH group of donors, NAD or NADP as acceptor"/>
    <property type="evidence" value="ECO:0007669"/>
    <property type="project" value="InterPro"/>
</dbReference>
<dbReference type="InterPro" id="IPR002225">
    <property type="entry name" value="3Beta_OHSteriod_DH/Estase"/>
</dbReference>
<comment type="caution">
    <text evidence="4">The sequence shown here is derived from an EMBL/GenBank/DDBJ whole genome shotgun (WGS) entry which is preliminary data.</text>
</comment>
<dbReference type="Proteomes" id="UP000245461">
    <property type="component" value="Unassembled WGS sequence"/>
</dbReference>
<protein>
    <submittedName>
        <fullName evidence="4">NAD(P)H steroid dehydrogenase</fullName>
    </submittedName>
</protein>